<dbReference type="GO" id="GO:0050660">
    <property type="term" value="F:flavin adenine dinucleotide binding"/>
    <property type="evidence" value="ECO:0007669"/>
    <property type="project" value="InterPro"/>
</dbReference>
<dbReference type="GO" id="GO:0016491">
    <property type="term" value="F:oxidoreductase activity"/>
    <property type="evidence" value="ECO:0007669"/>
    <property type="project" value="InterPro"/>
</dbReference>
<dbReference type="AlphaFoldDB" id="A0A809R0E9"/>
<dbReference type="PANTHER" id="PTHR43755">
    <property type="match status" value="1"/>
</dbReference>
<reference evidence="6" key="1">
    <citation type="journal article" name="DNA Res.">
        <title>The physiological potential of anammox bacteria as revealed by their core genome structure.</title>
        <authorList>
            <person name="Okubo T."/>
            <person name="Toyoda A."/>
            <person name="Fukuhara K."/>
            <person name="Uchiyama I."/>
            <person name="Harigaya Y."/>
            <person name="Kuroiwa M."/>
            <person name="Suzuki T."/>
            <person name="Murakami Y."/>
            <person name="Suwa Y."/>
            <person name="Takami H."/>
        </authorList>
    </citation>
    <scope>NUCLEOTIDE SEQUENCE</scope>
    <source>
        <strain evidence="6">317325-3</strain>
    </source>
</reference>
<dbReference type="KEGG" id="ddz:DSYM_09470"/>
<feature type="domain" description="FAD/NAD(P)-binding" evidence="3">
    <location>
        <begin position="40"/>
        <end position="153"/>
    </location>
</feature>
<evidence type="ECO:0000256" key="2">
    <source>
        <dbReference type="ARBA" id="ARBA00022827"/>
    </source>
</evidence>
<dbReference type="SUPFAM" id="SSF55424">
    <property type="entry name" value="FAD/NAD-linked reductases, dimerisation (C-terminal) domain"/>
    <property type="match status" value="1"/>
</dbReference>
<evidence type="ECO:0000259" key="3">
    <source>
        <dbReference type="Pfam" id="PF07992"/>
    </source>
</evidence>
<sequence>MTMERRSFLKLIGAGAGLGAASVMTGCAGLGMEGPTGGRRVVVVGGGYGGTIAAKYIRMMDKSIEVVLIERNDHFVSCPFSNLYLGGLLKDLSSLTINYDKLAANHGIKFVQAEVTGVDAAAKLVRTSRGDIRYDKLVLSPGIDFRTEEIKGYNLASTPDVMPHAWKAGPQTVLLRKQLEAMPAGGTVVMSIPLAPFRCPPGPYERASMIAMFLKQHKPKSKIVVLDANPDIVSKKGLFLKGWKKHYEGIIDYRPAKKVTEIDAAKKTVLIEGLEDVRGDVVNLIPPQRAGAIAVAAGVVGPDKNWCPINPTTFESTVKKDIHVIGDACIAGAMPKSGYSANSEAKTCATNIVNAMNGRELVDMSGINTCFSYLSAKEAVSVTGVYLVDKAKSAIVAAPGSVAVSPDLSELEAIYAESWLKNILTEMSS</sequence>
<dbReference type="Proteomes" id="UP000662914">
    <property type="component" value="Chromosome"/>
</dbReference>
<proteinExistence type="predicted"/>
<dbReference type="PROSITE" id="PS51318">
    <property type="entry name" value="TAT"/>
    <property type="match status" value="1"/>
</dbReference>
<dbReference type="SUPFAM" id="SSF51905">
    <property type="entry name" value="FAD/NAD(P)-binding domain"/>
    <property type="match status" value="2"/>
</dbReference>
<feature type="domain" description="Flavocytochrome c sulphide dehydrogenase flavin-binding" evidence="4">
    <location>
        <begin position="367"/>
        <end position="427"/>
    </location>
</feature>
<dbReference type="InterPro" id="IPR023753">
    <property type="entry name" value="FAD/NAD-binding_dom"/>
</dbReference>
<evidence type="ECO:0000256" key="1">
    <source>
        <dbReference type="ARBA" id="ARBA00022630"/>
    </source>
</evidence>
<keyword evidence="1" id="KW-0285">Flavoprotein</keyword>
<dbReference type="Pfam" id="PF21706">
    <property type="entry name" value="FCSD_central"/>
    <property type="match status" value="1"/>
</dbReference>
<dbReference type="InterPro" id="IPR049386">
    <property type="entry name" value="FCSD_central"/>
</dbReference>
<organism evidence="6 7">
    <name type="scientific">Candidatus Desulfobacillus denitrificans</name>
    <dbReference type="NCBI Taxonomy" id="2608985"/>
    <lineage>
        <taxon>Bacteria</taxon>
        <taxon>Pseudomonadati</taxon>
        <taxon>Pseudomonadota</taxon>
        <taxon>Betaproteobacteria</taxon>
        <taxon>Candidatus Desulfobacillus</taxon>
    </lineage>
</organism>
<dbReference type="Gene3D" id="3.50.50.60">
    <property type="entry name" value="FAD/NAD(P)-binding domain"/>
    <property type="match status" value="2"/>
</dbReference>
<feature type="domain" description="Sulfide dehydrogenase [flavocytochrome c] flavoprotein chain central" evidence="5">
    <location>
        <begin position="172"/>
        <end position="286"/>
    </location>
</feature>
<gene>
    <name evidence="6" type="ORF">DSYM_09470</name>
</gene>
<dbReference type="Pfam" id="PF09242">
    <property type="entry name" value="FCSD-flav_bind"/>
    <property type="match status" value="1"/>
</dbReference>
<evidence type="ECO:0000259" key="5">
    <source>
        <dbReference type="Pfam" id="PF21706"/>
    </source>
</evidence>
<dbReference type="InterPro" id="IPR036188">
    <property type="entry name" value="FAD/NAD-bd_sf"/>
</dbReference>
<keyword evidence="2" id="KW-0274">FAD</keyword>
<evidence type="ECO:0000259" key="4">
    <source>
        <dbReference type="Pfam" id="PF09242"/>
    </source>
</evidence>
<dbReference type="EMBL" id="AP021857">
    <property type="protein sequence ID" value="BBO20248.1"/>
    <property type="molecule type" value="Genomic_DNA"/>
</dbReference>
<dbReference type="Gene3D" id="3.90.760.10">
    <property type="entry name" value="Flavocytochrome c sulphide dehydrogenase, flavin-binding domain"/>
    <property type="match status" value="1"/>
</dbReference>
<dbReference type="Pfam" id="PF07992">
    <property type="entry name" value="Pyr_redox_2"/>
    <property type="match status" value="1"/>
</dbReference>
<dbReference type="InterPro" id="IPR052541">
    <property type="entry name" value="SQRD"/>
</dbReference>
<evidence type="ECO:0000313" key="6">
    <source>
        <dbReference type="EMBL" id="BBO20248.1"/>
    </source>
</evidence>
<evidence type="ECO:0000313" key="7">
    <source>
        <dbReference type="Proteomes" id="UP000662914"/>
    </source>
</evidence>
<dbReference type="PROSITE" id="PS51257">
    <property type="entry name" value="PROKAR_LIPOPROTEIN"/>
    <property type="match status" value="1"/>
</dbReference>
<dbReference type="InterPro" id="IPR006311">
    <property type="entry name" value="TAT_signal"/>
</dbReference>
<dbReference type="InterPro" id="IPR016156">
    <property type="entry name" value="FAD/NAD-linked_Rdtase_dimer_sf"/>
</dbReference>
<protein>
    <submittedName>
        <fullName evidence="6">NADPH-dependent 2,4-dienoyl-CoA reductase, sulfur reductase</fullName>
    </submittedName>
</protein>
<dbReference type="InterPro" id="IPR015323">
    <property type="entry name" value="FlavoCytC_S_DH_flav-bd"/>
</dbReference>
<accession>A0A809R0E9</accession>
<dbReference type="PANTHER" id="PTHR43755:SF1">
    <property type="entry name" value="FAD-DEPENDENT PYRIDINE NUCLEOTIDE-DISULPHIDE OXIDOREDUCTASE"/>
    <property type="match status" value="1"/>
</dbReference>
<name>A0A809R0E9_9PROT</name>
<dbReference type="InterPro" id="IPR037092">
    <property type="entry name" value="FlavoCytC_S_DH_flav-bd_sf"/>
</dbReference>